<feature type="compositionally biased region" description="Acidic residues" evidence="4">
    <location>
        <begin position="670"/>
        <end position="699"/>
    </location>
</feature>
<dbReference type="GO" id="GO:0005730">
    <property type="term" value="C:nucleolus"/>
    <property type="evidence" value="ECO:0007669"/>
    <property type="project" value="InterPro"/>
</dbReference>
<evidence type="ECO:0000256" key="4">
    <source>
        <dbReference type="SAM" id="MobiDB-lite"/>
    </source>
</evidence>
<dbReference type="AlphaFoldDB" id="A0AAW1TTJ8"/>
<evidence type="ECO:0000256" key="1">
    <source>
        <dbReference type="ARBA" id="ARBA00004123"/>
    </source>
</evidence>
<dbReference type="GO" id="GO:0043565">
    <property type="term" value="F:sequence-specific DNA binding"/>
    <property type="evidence" value="ECO:0007669"/>
    <property type="project" value="TreeGrafter"/>
</dbReference>
<comment type="caution">
    <text evidence="5">The sequence shown here is derived from an EMBL/GenBank/DDBJ whole genome shotgun (WGS) entry which is preliminary data.</text>
</comment>
<dbReference type="SUPFAM" id="SSF48371">
    <property type="entry name" value="ARM repeat"/>
    <property type="match status" value="1"/>
</dbReference>
<organism evidence="5 6">
    <name type="scientific">Henosepilachna vigintioctopunctata</name>
    <dbReference type="NCBI Taxonomy" id="420089"/>
    <lineage>
        <taxon>Eukaryota</taxon>
        <taxon>Metazoa</taxon>
        <taxon>Ecdysozoa</taxon>
        <taxon>Arthropoda</taxon>
        <taxon>Hexapoda</taxon>
        <taxon>Insecta</taxon>
        <taxon>Pterygota</taxon>
        <taxon>Neoptera</taxon>
        <taxon>Endopterygota</taxon>
        <taxon>Coleoptera</taxon>
        <taxon>Polyphaga</taxon>
        <taxon>Cucujiformia</taxon>
        <taxon>Coccinelloidea</taxon>
        <taxon>Coccinellidae</taxon>
        <taxon>Epilachninae</taxon>
        <taxon>Epilachnini</taxon>
        <taxon>Henosepilachna</taxon>
    </lineage>
</organism>
<dbReference type="InterPro" id="IPR016024">
    <property type="entry name" value="ARM-type_fold"/>
</dbReference>
<dbReference type="GO" id="GO:0003714">
    <property type="term" value="F:transcription corepressor activity"/>
    <property type="evidence" value="ECO:0007669"/>
    <property type="project" value="TreeGrafter"/>
</dbReference>
<protein>
    <recommendedName>
        <fullName evidence="7">DNA polymerase V</fullName>
    </recommendedName>
</protein>
<dbReference type="EMBL" id="JARQZJ010000008">
    <property type="protein sequence ID" value="KAK9872008.1"/>
    <property type="molecule type" value="Genomic_DNA"/>
</dbReference>
<accession>A0AAW1TTJ8</accession>
<dbReference type="Pfam" id="PF04931">
    <property type="entry name" value="DNA_pol_phi"/>
    <property type="match status" value="1"/>
</dbReference>
<gene>
    <name evidence="5" type="ORF">WA026_015254</name>
</gene>
<evidence type="ECO:0000313" key="6">
    <source>
        <dbReference type="Proteomes" id="UP001431783"/>
    </source>
</evidence>
<feature type="region of interest" description="Disordered" evidence="4">
    <location>
        <begin position="658"/>
        <end position="702"/>
    </location>
</feature>
<evidence type="ECO:0000256" key="3">
    <source>
        <dbReference type="ARBA" id="ARBA00023242"/>
    </source>
</evidence>
<feature type="region of interest" description="Disordered" evidence="4">
    <location>
        <begin position="1180"/>
        <end position="1233"/>
    </location>
</feature>
<feature type="compositionally biased region" description="Basic and acidic residues" evidence="4">
    <location>
        <begin position="658"/>
        <end position="669"/>
    </location>
</feature>
<feature type="compositionally biased region" description="Polar residues" evidence="4">
    <location>
        <begin position="1188"/>
        <end position="1200"/>
    </location>
</feature>
<evidence type="ECO:0008006" key="7">
    <source>
        <dbReference type="Google" id="ProtNLM"/>
    </source>
</evidence>
<name>A0AAW1TTJ8_9CUCU</name>
<dbReference type="Proteomes" id="UP001431783">
    <property type="component" value="Unassembled WGS sequence"/>
</dbReference>
<dbReference type="GO" id="GO:0003723">
    <property type="term" value="F:RNA binding"/>
    <property type="evidence" value="ECO:0007669"/>
    <property type="project" value="TreeGrafter"/>
</dbReference>
<evidence type="ECO:0000256" key="2">
    <source>
        <dbReference type="ARBA" id="ARBA00006809"/>
    </source>
</evidence>
<dbReference type="PANTHER" id="PTHR13213">
    <property type="entry name" value="MYB-BINDING PROTEIN 1A FAMILY MEMBER"/>
    <property type="match status" value="1"/>
</dbReference>
<evidence type="ECO:0000313" key="5">
    <source>
        <dbReference type="EMBL" id="KAK9872008.1"/>
    </source>
</evidence>
<reference evidence="5 6" key="1">
    <citation type="submission" date="2023-03" db="EMBL/GenBank/DDBJ databases">
        <title>Genome insight into feeding habits of ladybird beetles.</title>
        <authorList>
            <person name="Li H.-S."/>
            <person name="Huang Y.-H."/>
            <person name="Pang H."/>
        </authorList>
    </citation>
    <scope>NUCLEOTIDE SEQUENCE [LARGE SCALE GENOMIC DNA]</scope>
    <source>
        <strain evidence="5">SYSU_2023b</strain>
        <tissue evidence="5">Whole body</tissue>
    </source>
</reference>
<sequence>MATENESHVDENIQSDKMERLKVTNTILDNFRKLTKDKEKVRITASVSLVKYLLDNECIENEVKYALERLIRGVGSSSTNARCGFYSTLITFLNYSNITIKEIFEIVDKELHKGKSNSKSENADIAMGHILVCGAILRSELFSKTTDEEQTKVLQYLINAGKERSYLLYPSFELLLDFVNRLNVKEFEGLVLPLIQPELEKPWIDYNLDSLYLLIKLRDKYPNIIDQQILKKITGHTKLLNKNNVKDIANILMNILRISAIKHPIYESFGKVILRTEFTIQFMSHLDEILSKYNKNKHLIIINFLTLILSNTDSPNDVPFLLGNNLIQHTLTIFRQLKGSEKDNELKQLTHKLFEVIHETMKKGEVTEQTKILVLKKLLFSPGTFIFEKITKSKLVQQIAGTLKNEGIKKLANLYKEVIMLENKEFNAETTEIFQNNDRLYAAHLLVKLMGHSEMRAENEWKEEQLKFLMHLGLTKQPKIGVELASSLKETFYHSLDLKLSTLEDLCKVLLGVFNDLDSYISEDNLEIALRSPITPETYSTWIKAKNFINKIESKKTKKLKLVFQVLFLHLGLQLFNNVILAKDSLEELFSCYERIKKKNSQNDNDPSWIEVVVELMLSLLSHNSHLLRKIINCVFPSLCHYLNATNIHQILSVLDPKNEENPLSNKDDISDESEQSEEESCDEDEESDEEISEDDDIGETNNDKLRKALHTALMQNMDEDCEQSDIDLDLIDEEQGEKLNKALGDVFKQFKPNIGKSNKQNKNEETLTHFRVRVLDLIDIYLDSNPSMILTLEIMLPLLQLLEFCIKDNHQKPLQDRVKSCLKKLTNLKKFDDITELDENTLSGLLKSLLEKGTKSNLVLQFVGENIAQCCIFIIKCSENLLNSADIPKKIKKHIKCDIYNIISESLDFYLSKRDCHIPLMLFKQIFSMSWSGNVQLISKLVGIIFEDSIRPFTRNKCIELMKIFYSNNRFLSNISEKGQDELNKISNEFLEKNLIFFNDLGNIRTADVKENFISFLFALIATIKRSPVKCEDFDWKKLGEAIRQYRSFLHISQDTKRSYNNLCSALGVSNIVQMKESPITLGSKCDDHLGSAKTIKGKEEKRKKNKEMMKLKKETKEKRLQSLSEGFKVDFKSVESMNGIEEEHILKENGDNTLNSAKTNKALKKLKKQYKEDSLESLSEDLKGSFENSENMNGSEGTETIKENGEIPNEHKVKKRRLVNGAMSISKKNKT</sequence>
<comment type="subcellular location">
    <subcellularLocation>
        <location evidence="1">Nucleus</location>
    </subcellularLocation>
</comment>
<dbReference type="InterPro" id="IPR007015">
    <property type="entry name" value="DNA_pol_V/MYBBP1A"/>
</dbReference>
<proteinExistence type="inferred from homology"/>
<feature type="compositionally biased region" description="Basic and acidic residues" evidence="4">
    <location>
        <begin position="1201"/>
        <end position="1213"/>
    </location>
</feature>
<keyword evidence="3" id="KW-0539">Nucleus</keyword>
<comment type="similarity">
    <text evidence="2">Belongs to the MYBBP1A family.</text>
</comment>
<dbReference type="PANTHER" id="PTHR13213:SF2">
    <property type="entry name" value="MYB-BINDING PROTEIN 1A"/>
    <property type="match status" value="1"/>
</dbReference>
<keyword evidence="6" id="KW-1185">Reference proteome</keyword>